<reference evidence="1 2" key="1">
    <citation type="submission" date="2024-09" db="EMBL/GenBank/DDBJ databases">
        <authorList>
            <person name="D'Angelo T."/>
        </authorList>
    </citation>
    <scope>NUCLEOTIDE SEQUENCE [LARGE SCALE GENOMIC DNA]</scope>
    <source>
        <strain evidence="1">SAG AM-311-F02</strain>
    </source>
</reference>
<dbReference type="Proteomes" id="UP001594288">
    <property type="component" value="Unassembled WGS sequence"/>
</dbReference>
<keyword evidence="2" id="KW-1185">Reference proteome</keyword>
<evidence type="ECO:0000313" key="2">
    <source>
        <dbReference type="Proteomes" id="UP001594288"/>
    </source>
</evidence>
<protein>
    <submittedName>
        <fullName evidence="1">ABC transporter substrate-binding protein</fullName>
    </submittedName>
</protein>
<dbReference type="InterPro" id="IPR007487">
    <property type="entry name" value="ABC_transpt-TYRBP-like"/>
</dbReference>
<comment type="caution">
    <text evidence="1">The sequence shown here is derived from an EMBL/GenBank/DDBJ whole genome shotgun (WGS) entry which is preliminary data.</text>
</comment>
<dbReference type="EMBL" id="JBHPEI010000081">
    <property type="protein sequence ID" value="MFC1800184.1"/>
    <property type="molecule type" value="Genomic_DNA"/>
</dbReference>
<organism evidence="1 2">
    <name type="scientific">Eiseniibacteriota bacterium</name>
    <dbReference type="NCBI Taxonomy" id="2212470"/>
    <lineage>
        <taxon>Bacteria</taxon>
        <taxon>Candidatus Eiseniibacteriota</taxon>
    </lineage>
</organism>
<dbReference type="Gene3D" id="3.40.50.2300">
    <property type="match status" value="2"/>
</dbReference>
<dbReference type="PANTHER" id="PTHR35271">
    <property type="entry name" value="ABC TRANSPORTER, SUBSTRATE-BINDING LIPOPROTEIN-RELATED"/>
    <property type="match status" value="1"/>
</dbReference>
<accession>A0ABV6YQ41</accession>
<name>A0ABV6YQ41_UNCEI</name>
<gene>
    <name evidence="1" type="ORF">ACFL2Z_04665</name>
</gene>
<evidence type="ECO:0000313" key="1">
    <source>
        <dbReference type="EMBL" id="MFC1800184.1"/>
    </source>
</evidence>
<proteinExistence type="predicted"/>
<sequence length="316" mass="35118">MTVLSLSRRSVFQTGLGLFCLFICVTLPLHAFAISADENPTRKVLVINSYHPGYFWSDDIMEGIRHVLGAEDDVEIFIEYLDTKRHYDAAHCHYMAQIIRHKYDGWAMDAIITSDDNALDFMLDMRAEFLTATPLVFCGIDRADPARIGGYEPIYGVEERDGTPSTIDLMLSLHPGISTIFFVSDATRTGEVMLERIRNMESSYEKTVEFAYLVGMTAAELEAALGRLPEESAVLYLSLIRDRSGKIYSIRESMEMVASASKVPVYCTWGFRPGTGVVGGDILSGFVQGEMSAQIALRLLRNEDPATISPVLTAPT</sequence>
<dbReference type="PANTHER" id="PTHR35271:SF1">
    <property type="entry name" value="ABC TRANSPORTER, SUBSTRATE-BINDING LIPOPROTEIN"/>
    <property type="match status" value="1"/>
</dbReference>